<gene>
    <name evidence="4" type="primary">Hb22_1</name>
    <name evidence="4" type="ORF">MACNIG_R08008</name>
</gene>
<feature type="chain" id="PRO_5029899262" evidence="2">
    <location>
        <begin position="18"/>
        <end position="113"/>
    </location>
</feature>
<evidence type="ECO:0000256" key="1">
    <source>
        <dbReference type="ARBA" id="ARBA00023180"/>
    </source>
</evidence>
<accession>A0A7K6JAX9</accession>
<dbReference type="SUPFAM" id="SSF54452">
    <property type="entry name" value="MHC antigen-recognition domain"/>
    <property type="match status" value="1"/>
</dbReference>
<evidence type="ECO:0000259" key="3">
    <source>
        <dbReference type="SMART" id="SM00921"/>
    </source>
</evidence>
<dbReference type="Gene3D" id="3.10.320.10">
    <property type="entry name" value="Class II Histocompatibility Antigen, M Beta Chain, Chain B, domain 1"/>
    <property type="match status" value="1"/>
</dbReference>
<dbReference type="GO" id="GO:0042613">
    <property type="term" value="C:MHC class II protein complex"/>
    <property type="evidence" value="ECO:0007669"/>
    <property type="project" value="InterPro"/>
</dbReference>
<keyword evidence="2" id="KW-0732">Signal</keyword>
<sequence>AVLVVLVVLGSPPAAGAEPSEMFQEMVKAECRFIYSTEQVRFVKRFIHNREQFMLFDSGVGHYVGDSLDGEKVARYWTSNPEGMEYRRAAVDRHCWHNYELSRPFLMGRRGER</sequence>
<dbReference type="GO" id="GO:0006955">
    <property type="term" value="P:immune response"/>
    <property type="evidence" value="ECO:0007669"/>
    <property type="project" value="InterPro"/>
</dbReference>
<evidence type="ECO:0000256" key="2">
    <source>
        <dbReference type="SAM" id="SignalP"/>
    </source>
</evidence>
<feature type="non-terminal residue" evidence="4">
    <location>
        <position position="113"/>
    </location>
</feature>
<keyword evidence="1" id="KW-0325">Glycoprotein</keyword>
<feature type="signal peptide" evidence="2">
    <location>
        <begin position="1"/>
        <end position="17"/>
    </location>
</feature>
<evidence type="ECO:0000313" key="4">
    <source>
        <dbReference type="EMBL" id="NWV97500.1"/>
    </source>
</evidence>
<evidence type="ECO:0000313" key="5">
    <source>
        <dbReference type="Proteomes" id="UP000574967"/>
    </source>
</evidence>
<proteinExistence type="predicted"/>
<keyword evidence="5" id="KW-1185">Reference proteome</keyword>
<feature type="non-terminal residue" evidence="4">
    <location>
        <position position="1"/>
    </location>
</feature>
<dbReference type="EMBL" id="VZRQ01008529">
    <property type="protein sequence ID" value="NWV97500.1"/>
    <property type="molecule type" value="Genomic_DNA"/>
</dbReference>
<dbReference type="InterPro" id="IPR011162">
    <property type="entry name" value="MHC_I/II-like_Ag-recog"/>
</dbReference>
<dbReference type="Pfam" id="PF00969">
    <property type="entry name" value="MHC_II_beta"/>
    <property type="match status" value="1"/>
</dbReference>
<reference evidence="4 5" key="1">
    <citation type="submission" date="2019-09" db="EMBL/GenBank/DDBJ databases">
        <title>Bird 10,000 Genomes (B10K) Project - Family phase.</title>
        <authorList>
            <person name="Zhang G."/>
        </authorList>
    </citation>
    <scope>NUCLEOTIDE SEQUENCE [LARGE SCALE GENOMIC DNA]</scope>
    <source>
        <strain evidence="4">B10K-DU-029-43</strain>
        <tissue evidence="4">Heart</tissue>
    </source>
</reference>
<dbReference type="GO" id="GO:0019882">
    <property type="term" value="P:antigen processing and presentation"/>
    <property type="evidence" value="ECO:0007669"/>
    <property type="project" value="InterPro"/>
</dbReference>
<name>A0A7K6JAX9_9CORV</name>
<protein>
    <submittedName>
        <fullName evidence="4">HB22 protein</fullName>
    </submittedName>
</protein>
<organism evidence="4 5">
    <name type="scientific">Machaerirhynchus nigripectus</name>
    <dbReference type="NCBI Taxonomy" id="1160894"/>
    <lineage>
        <taxon>Eukaryota</taxon>
        <taxon>Metazoa</taxon>
        <taxon>Chordata</taxon>
        <taxon>Craniata</taxon>
        <taxon>Vertebrata</taxon>
        <taxon>Euteleostomi</taxon>
        <taxon>Archelosauria</taxon>
        <taxon>Archosauria</taxon>
        <taxon>Dinosauria</taxon>
        <taxon>Saurischia</taxon>
        <taxon>Theropoda</taxon>
        <taxon>Coelurosauria</taxon>
        <taxon>Aves</taxon>
        <taxon>Neognathae</taxon>
        <taxon>Neoaves</taxon>
        <taxon>Telluraves</taxon>
        <taxon>Australaves</taxon>
        <taxon>Passeriformes</taxon>
        <taxon>Corvoidea</taxon>
        <taxon>Dicruridae</taxon>
        <taxon>Machaerirhynchus</taxon>
    </lineage>
</organism>
<dbReference type="InterPro" id="IPR014745">
    <property type="entry name" value="MHC_II_a/b_N"/>
</dbReference>
<dbReference type="Proteomes" id="UP000574967">
    <property type="component" value="Unassembled WGS sequence"/>
</dbReference>
<dbReference type="InterPro" id="IPR000353">
    <property type="entry name" value="MHC_II_b_N"/>
</dbReference>
<feature type="domain" description="MHC class II beta chain N-terminal" evidence="3">
    <location>
        <begin position="29"/>
        <end position="103"/>
    </location>
</feature>
<comment type="caution">
    <text evidence="4">The sequence shown here is derived from an EMBL/GenBank/DDBJ whole genome shotgun (WGS) entry which is preliminary data.</text>
</comment>
<dbReference type="SMART" id="SM00921">
    <property type="entry name" value="MHC_II_beta"/>
    <property type="match status" value="1"/>
</dbReference>
<dbReference type="AlphaFoldDB" id="A0A7K6JAX9"/>